<gene>
    <name evidence="3" type="ORF">GWK09_11660</name>
</gene>
<keyword evidence="1" id="KW-0665">Pyrimidine biosynthesis</keyword>
<dbReference type="GO" id="GO:0004038">
    <property type="term" value="F:allantoinase activity"/>
    <property type="evidence" value="ECO:0007669"/>
    <property type="project" value="TreeGrafter"/>
</dbReference>
<evidence type="ECO:0000256" key="1">
    <source>
        <dbReference type="ARBA" id="ARBA00022975"/>
    </source>
</evidence>
<dbReference type="GO" id="GO:0046872">
    <property type="term" value="F:metal ion binding"/>
    <property type="evidence" value="ECO:0007669"/>
    <property type="project" value="InterPro"/>
</dbReference>
<dbReference type="CDD" id="cd01317">
    <property type="entry name" value="DHOase_IIa"/>
    <property type="match status" value="1"/>
</dbReference>
<dbReference type="InterPro" id="IPR004722">
    <property type="entry name" value="DHOase"/>
</dbReference>
<keyword evidence="4" id="KW-1185">Reference proteome</keyword>
<dbReference type="PANTHER" id="PTHR43668">
    <property type="entry name" value="ALLANTOINASE"/>
    <property type="match status" value="1"/>
</dbReference>
<dbReference type="GO" id="GO:0006145">
    <property type="term" value="P:purine nucleobase catabolic process"/>
    <property type="evidence" value="ECO:0007669"/>
    <property type="project" value="TreeGrafter"/>
</dbReference>
<dbReference type="SUPFAM" id="SSF51338">
    <property type="entry name" value="Composite domain of metallo-dependent hydrolases"/>
    <property type="match status" value="1"/>
</dbReference>
<sequence length="420" mass="45743">MNILLKSARILDDQNKSLHGKVRDIWIKNGVIEKIATSVTPDSRTKVIELPNLHISPGWIDSSVSFGEPGYEERETLAHGARVAALSGFTDIILNPNTNPVPDTSGDIVFVKKTAAGKGAHVHPLGTLTRLSAGTDLAEMYDMQKAGAVAFYDFKSPVTHANLLKIALQYAQGFGGLVFSFPMDASIAATGTVNEGDTSTKLGLRGIPALAEEIQIARDLSILEYTGGKLHIPTISTARAVSLISEAKKKGLDVSCSVAIHNLFHTDEVLHEYDTHFKVMPPLRTAKDREALRKGVRNGVIDMVTSDHMPIDIEEKRVEFDRAAYGSLGLESFFVILNSIFGPELAVEILTRGRQRFSLESPVLKEGARAGLSLFNPEGEYFISKEGLLSTSKNSMYIGKKGKGRVYGSVTEHQVYLHKA</sequence>
<dbReference type="GO" id="GO:0006221">
    <property type="term" value="P:pyrimidine nucleotide biosynthetic process"/>
    <property type="evidence" value="ECO:0007669"/>
    <property type="project" value="UniProtKB-KW"/>
</dbReference>
<protein>
    <submittedName>
        <fullName evidence="3">Dihydroorotase</fullName>
    </submittedName>
</protein>
<dbReference type="InterPro" id="IPR011059">
    <property type="entry name" value="Metal-dep_hydrolase_composite"/>
</dbReference>
<feature type="domain" description="Dihydroorotase catalytic" evidence="2">
    <location>
        <begin position="55"/>
        <end position="237"/>
    </location>
</feature>
<dbReference type="GO" id="GO:0005737">
    <property type="term" value="C:cytoplasm"/>
    <property type="evidence" value="ECO:0007669"/>
    <property type="project" value="TreeGrafter"/>
</dbReference>
<evidence type="ECO:0000259" key="2">
    <source>
        <dbReference type="Pfam" id="PF12890"/>
    </source>
</evidence>
<dbReference type="Proteomes" id="UP000468443">
    <property type="component" value="Unassembled WGS sequence"/>
</dbReference>
<proteinExistence type="predicted"/>
<dbReference type="EMBL" id="JAABOP010000003">
    <property type="protein sequence ID" value="NER11178.1"/>
    <property type="molecule type" value="Genomic_DNA"/>
</dbReference>
<dbReference type="InterPro" id="IPR032466">
    <property type="entry name" value="Metal_Hydrolase"/>
</dbReference>
<dbReference type="SUPFAM" id="SSF51556">
    <property type="entry name" value="Metallo-dependent hydrolases"/>
    <property type="match status" value="1"/>
</dbReference>
<evidence type="ECO:0000313" key="4">
    <source>
        <dbReference type="Proteomes" id="UP000468443"/>
    </source>
</evidence>
<dbReference type="Gene3D" id="3.20.20.140">
    <property type="entry name" value="Metal-dependent hydrolases"/>
    <property type="match status" value="1"/>
</dbReference>
<dbReference type="Pfam" id="PF12890">
    <property type="entry name" value="DHOase"/>
    <property type="match status" value="1"/>
</dbReference>
<reference evidence="3 4" key="1">
    <citation type="submission" date="2020-01" db="EMBL/GenBank/DDBJ databases">
        <title>Muriicola jejuensis KCTC 22299.</title>
        <authorList>
            <person name="Wang G."/>
        </authorList>
    </citation>
    <scope>NUCLEOTIDE SEQUENCE [LARGE SCALE GENOMIC DNA]</scope>
    <source>
        <strain evidence="3 4">KCTC 22299</strain>
    </source>
</reference>
<accession>A0A6P0UH96</accession>
<comment type="caution">
    <text evidence="3">The sequence shown here is derived from an EMBL/GenBank/DDBJ whole genome shotgun (WGS) entry which is preliminary data.</text>
</comment>
<dbReference type="InterPro" id="IPR024403">
    <property type="entry name" value="DHOase_cat"/>
</dbReference>
<dbReference type="Gene3D" id="2.30.40.10">
    <property type="entry name" value="Urease, subunit C, domain 1"/>
    <property type="match status" value="1"/>
</dbReference>
<evidence type="ECO:0000313" key="3">
    <source>
        <dbReference type="EMBL" id="NER11178.1"/>
    </source>
</evidence>
<organism evidence="3 4">
    <name type="scientific">Muriicola jejuensis</name>
    <dbReference type="NCBI Taxonomy" id="504488"/>
    <lineage>
        <taxon>Bacteria</taxon>
        <taxon>Pseudomonadati</taxon>
        <taxon>Bacteroidota</taxon>
        <taxon>Flavobacteriia</taxon>
        <taxon>Flavobacteriales</taxon>
        <taxon>Flavobacteriaceae</taxon>
        <taxon>Muriicola</taxon>
    </lineage>
</organism>
<dbReference type="GO" id="GO:0004151">
    <property type="term" value="F:dihydroorotase activity"/>
    <property type="evidence" value="ECO:0007669"/>
    <property type="project" value="InterPro"/>
</dbReference>
<dbReference type="RefSeq" id="WP_163693624.1">
    <property type="nucleotide sequence ID" value="NZ_FXTW01000004.1"/>
</dbReference>
<dbReference type="PANTHER" id="PTHR43668:SF2">
    <property type="entry name" value="ALLANTOINASE"/>
    <property type="match status" value="1"/>
</dbReference>
<dbReference type="InterPro" id="IPR050138">
    <property type="entry name" value="DHOase/Allantoinase_Hydrolase"/>
</dbReference>
<dbReference type="AlphaFoldDB" id="A0A6P0UH96"/>
<name>A0A6P0UH96_9FLAO</name>